<dbReference type="Gene3D" id="2.30.60.10">
    <property type="entry name" value="Cyanovirin-N"/>
    <property type="match status" value="1"/>
</dbReference>
<dbReference type="Pfam" id="PF08881">
    <property type="entry name" value="CVNH"/>
    <property type="match status" value="1"/>
</dbReference>
<dbReference type="EMBL" id="JAQQWK010000006">
    <property type="protein sequence ID" value="KAK8040118.1"/>
    <property type="molecule type" value="Genomic_DNA"/>
</dbReference>
<reference evidence="3 4" key="1">
    <citation type="submission" date="2023-01" db="EMBL/GenBank/DDBJ databases">
        <title>Analysis of 21 Apiospora genomes using comparative genomics revels a genus with tremendous synthesis potential of carbohydrate active enzymes and secondary metabolites.</title>
        <authorList>
            <person name="Sorensen T."/>
        </authorList>
    </citation>
    <scope>NUCLEOTIDE SEQUENCE [LARGE SCALE GENOMIC DNA]</scope>
    <source>
        <strain evidence="3 4">CBS 33761</strain>
    </source>
</reference>
<dbReference type="InterPro" id="IPR011058">
    <property type="entry name" value="Cyanovirin-N"/>
</dbReference>
<evidence type="ECO:0000259" key="2">
    <source>
        <dbReference type="Pfam" id="PF08881"/>
    </source>
</evidence>
<dbReference type="InterPro" id="IPR036673">
    <property type="entry name" value="Cyanovirin-N_sf"/>
</dbReference>
<evidence type="ECO:0000256" key="1">
    <source>
        <dbReference type="SAM" id="SignalP"/>
    </source>
</evidence>
<feature type="chain" id="PRO_5046694769" description="Cyanovirin-N domain-containing protein" evidence="1">
    <location>
        <begin position="22"/>
        <end position="142"/>
    </location>
</feature>
<name>A0ABR1T0M0_9PEZI</name>
<organism evidence="3 4">
    <name type="scientific">Apiospora rasikravindrae</name>
    <dbReference type="NCBI Taxonomy" id="990691"/>
    <lineage>
        <taxon>Eukaryota</taxon>
        <taxon>Fungi</taxon>
        <taxon>Dikarya</taxon>
        <taxon>Ascomycota</taxon>
        <taxon>Pezizomycotina</taxon>
        <taxon>Sordariomycetes</taxon>
        <taxon>Xylariomycetidae</taxon>
        <taxon>Amphisphaeriales</taxon>
        <taxon>Apiosporaceae</taxon>
        <taxon>Apiospora</taxon>
    </lineage>
</organism>
<feature type="signal peptide" evidence="1">
    <location>
        <begin position="1"/>
        <end position="21"/>
    </location>
</feature>
<accession>A0ABR1T0M0</accession>
<keyword evidence="1" id="KW-0732">Signal</keyword>
<feature type="domain" description="Cyanovirin-N" evidence="2">
    <location>
        <begin position="29"/>
        <end position="118"/>
    </location>
</feature>
<dbReference type="Proteomes" id="UP001444661">
    <property type="component" value="Unassembled WGS sequence"/>
</dbReference>
<dbReference type="SUPFAM" id="SSF51322">
    <property type="entry name" value="Cyanovirin-N"/>
    <property type="match status" value="2"/>
</dbReference>
<comment type="caution">
    <text evidence="3">The sequence shown here is derived from an EMBL/GenBank/DDBJ whole genome shotgun (WGS) entry which is preliminary data.</text>
</comment>
<gene>
    <name evidence="3" type="ORF">PG993_008529</name>
</gene>
<sequence>MKTFAYITPCLIALTTNLASADSSVGQDCADVSLWNPGHWVWFLRANCYDKNKDSFCSLMWLDTCFAEVNGVLQPKLGGAGLRHCEQCTINDYAMFCQCRDDNGNMVPTTTNLNDTLSVDDDGYVTCFNETADSCGAEHRLT</sequence>
<evidence type="ECO:0000313" key="4">
    <source>
        <dbReference type="Proteomes" id="UP001444661"/>
    </source>
</evidence>
<evidence type="ECO:0000313" key="3">
    <source>
        <dbReference type="EMBL" id="KAK8040118.1"/>
    </source>
</evidence>
<keyword evidence="4" id="KW-1185">Reference proteome</keyword>
<proteinExistence type="predicted"/>
<protein>
    <recommendedName>
        <fullName evidence="2">Cyanovirin-N domain-containing protein</fullName>
    </recommendedName>
</protein>